<dbReference type="InterPro" id="IPR043502">
    <property type="entry name" value="DNA/RNA_pol_sf"/>
</dbReference>
<accession>A0A816VSU6</accession>
<dbReference type="EMBL" id="CAJNRG010010899">
    <property type="protein sequence ID" value="CAF2127491.1"/>
    <property type="molecule type" value="Genomic_DNA"/>
</dbReference>
<dbReference type="SUPFAM" id="SSF56672">
    <property type="entry name" value="DNA/RNA polymerases"/>
    <property type="match status" value="1"/>
</dbReference>
<dbReference type="Proteomes" id="UP000663887">
    <property type="component" value="Unassembled WGS sequence"/>
</dbReference>
<dbReference type="CDD" id="cd01650">
    <property type="entry name" value="RT_nLTR_like"/>
    <property type="match status" value="1"/>
</dbReference>
<dbReference type="Pfam" id="PF00078">
    <property type="entry name" value="RVT_1"/>
    <property type="match status" value="1"/>
</dbReference>
<protein>
    <recommendedName>
        <fullName evidence="1">Reverse transcriptase domain-containing protein</fullName>
    </recommendedName>
</protein>
<dbReference type="PROSITE" id="PS50878">
    <property type="entry name" value="RT_POL"/>
    <property type="match status" value="1"/>
</dbReference>
<evidence type="ECO:0000313" key="3">
    <source>
        <dbReference type="Proteomes" id="UP000663887"/>
    </source>
</evidence>
<gene>
    <name evidence="2" type="ORF">XDN619_LOCUS24089</name>
</gene>
<evidence type="ECO:0000313" key="2">
    <source>
        <dbReference type="EMBL" id="CAF2127491.1"/>
    </source>
</evidence>
<reference evidence="2" key="1">
    <citation type="submission" date="2021-02" db="EMBL/GenBank/DDBJ databases">
        <authorList>
            <person name="Nowell W R."/>
        </authorList>
    </citation>
    <scope>NUCLEOTIDE SEQUENCE</scope>
</reference>
<feature type="domain" description="Reverse transcriptase" evidence="1">
    <location>
        <begin position="110"/>
        <end position="367"/>
    </location>
</feature>
<dbReference type="PANTHER" id="PTHR33332">
    <property type="entry name" value="REVERSE TRANSCRIPTASE DOMAIN-CONTAINING PROTEIN"/>
    <property type="match status" value="1"/>
</dbReference>
<dbReference type="AlphaFoldDB" id="A0A816VSU6"/>
<organism evidence="2 3">
    <name type="scientific">Rotaria magnacalcarata</name>
    <dbReference type="NCBI Taxonomy" id="392030"/>
    <lineage>
        <taxon>Eukaryota</taxon>
        <taxon>Metazoa</taxon>
        <taxon>Spiralia</taxon>
        <taxon>Gnathifera</taxon>
        <taxon>Rotifera</taxon>
        <taxon>Eurotatoria</taxon>
        <taxon>Bdelloidea</taxon>
        <taxon>Philodinida</taxon>
        <taxon>Philodinidae</taxon>
        <taxon>Rotaria</taxon>
    </lineage>
</organism>
<evidence type="ECO:0000259" key="1">
    <source>
        <dbReference type="PROSITE" id="PS50878"/>
    </source>
</evidence>
<dbReference type="InterPro" id="IPR000477">
    <property type="entry name" value="RT_dom"/>
</dbReference>
<sequence>MPRKSSDPTFDSQCQQTLADEFNAHFSSVGEKTYNEVKINIDNADTSQVNQDKLNKRVRFKPKSITMYDLVNIVKNLKNSNSVGHDDISLKYLKDSSEVTFSYILVIINTSIQTGIFPTQWKEAIVKPLHKSGDANEPSNFRPVSLLPILSKILEKAVANQLVTFLEENNILSNCQHAYRKNLSTETALLKVVEEIYEAIENNEISIVVSLDLSKAFDTVDPKTLLDKLNEANIDSFWFDSYLHGRMQSVKINNIVSQSKNVAFGVPQGSILGPILFSLYINNIANDLNCSIVFYADDAQFVIKGNLNNIKGIIEATERTLTKLKIKFSQLGLKINPNKTQCIFVGSPTMTRNIDHNLYINFDGYHINFSKNIKILGIILDENLLYDKHIESLCNKTKSTLIYLQRIKHKLDKATMKLIVESLVISKLNYCSLIYSKCSASLKKDVQKVQNFAAKVVCGNGRKHDHATPFINDLKWLRMDENFRLAEGTFIYKVITNRMPSWVINFPSNNSRQIGRVLRNVNELTIKDNKTSYGRRSLSYSGPHLFNGLPQCIKELLTVKSFKANMRSFEMQKRTVS</sequence>
<proteinExistence type="predicted"/>
<name>A0A816VSU6_9BILA</name>
<comment type="caution">
    <text evidence="2">The sequence shown here is derived from an EMBL/GenBank/DDBJ whole genome shotgun (WGS) entry which is preliminary data.</text>
</comment>